<organism evidence="1 2">
    <name type="scientific">Enterococcus mundtii</name>
    <dbReference type="NCBI Taxonomy" id="53346"/>
    <lineage>
        <taxon>Bacteria</taxon>
        <taxon>Bacillati</taxon>
        <taxon>Bacillota</taxon>
        <taxon>Bacilli</taxon>
        <taxon>Lactobacillales</taxon>
        <taxon>Enterococcaceae</taxon>
        <taxon>Enterococcus</taxon>
    </lineage>
</organism>
<evidence type="ECO:0000313" key="2">
    <source>
        <dbReference type="Proteomes" id="UP000557857"/>
    </source>
</evidence>
<protein>
    <submittedName>
        <fullName evidence="1">DUF771 domain-containing protein</fullName>
    </submittedName>
</protein>
<evidence type="ECO:0000313" key="1">
    <source>
        <dbReference type="EMBL" id="NMP58578.1"/>
    </source>
</evidence>
<dbReference type="EMBL" id="JABCAG010000023">
    <property type="protein sequence ID" value="NMP58578.1"/>
    <property type="molecule type" value="Genomic_DNA"/>
</dbReference>
<comment type="caution">
    <text evidence="1">The sequence shown here is derived from an EMBL/GenBank/DDBJ whole genome shotgun (WGS) entry which is preliminary data.</text>
</comment>
<accession>A0A848MX65</accession>
<dbReference type="RefSeq" id="WP_023519286.1">
    <property type="nucleotide sequence ID" value="NZ_JABCAG010000023.1"/>
</dbReference>
<name>A0A848MX65_ENTMU</name>
<dbReference type="InterPro" id="IPR008489">
    <property type="entry name" value="DUF771"/>
</dbReference>
<dbReference type="AlphaFoldDB" id="A0A848MX65"/>
<dbReference type="Pfam" id="PF05595">
    <property type="entry name" value="DUF771"/>
    <property type="match status" value="1"/>
</dbReference>
<dbReference type="Proteomes" id="UP000557857">
    <property type="component" value="Unassembled WGS sequence"/>
</dbReference>
<reference evidence="1 2" key="1">
    <citation type="submission" date="2020-04" db="EMBL/GenBank/DDBJ databases">
        <authorList>
            <person name="Abaymova A."/>
            <person name="Teymurazov M."/>
            <person name="Tazyna O."/>
            <person name="Chatushin Y."/>
            <person name="Svetoch E."/>
            <person name="Pereligyn V."/>
            <person name="Pohylenko V."/>
            <person name="Platonov M."/>
            <person name="Kartsev N."/>
            <person name="Skryabin Y."/>
            <person name="Sizova A."/>
            <person name="Solomentsev V."/>
            <person name="Kislichkina A."/>
            <person name="Bogun A."/>
        </authorList>
    </citation>
    <scope>NUCLEOTIDE SEQUENCE [LARGE SCALE GENOMIC DNA]</scope>
    <source>
        <strain evidence="2">SCPM-O-B-8398 (E28)</strain>
    </source>
</reference>
<gene>
    <name evidence="1" type="ORF">HI921_08895</name>
</gene>
<sequence>MQHLNAKIPIPEDYVVISKFDYEELLDQAEIGVWWSLKDVLKKINRSSEWFKQNVLYVPKFRKVLDVNYGGFVQYPKGVGGNYLFLASKTREFLEVNFSEILKD</sequence>
<proteinExistence type="predicted"/>